<proteinExistence type="inferred from homology"/>
<dbReference type="AlphaFoldDB" id="A0A5D4G061"/>
<feature type="transmembrane region" description="Helical" evidence="3">
    <location>
        <begin position="12"/>
        <end position="33"/>
    </location>
</feature>
<reference evidence="4 5" key="1">
    <citation type="submission" date="2019-08" db="EMBL/GenBank/DDBJ databases">
        <title>Draft genome of C. urealyticum strain VH4248.</title>
        <authorList>
            <person name="Navas J."/>
        </authorList>
    </citation>
    <scope>NUCLEOTIDE SEQUENCE [LARGE SCALE GENOMIC DNA]</scope>
    <source>
        <strain evidence="4 5">VH4248</strain>
    </source>
</reference>
<dbReference type="NCBIfam" id="TIGR00666">
    <property type="entry name" value="PBP4"/>
    <property type="match status" value="1"/>
</dbReference>
<accession>A0A5D4G061</accession>
<evidence type="ECO:0000313" key="5">
    <source>
        <dbReference type="Proteomes" id="UP000324726"/>
    </source>
</evidence>
<dbReference type="PANTHER" id="PTHR30023:SF0">
    <property type="entry name" value="PENICILLIN-SENSITIVE CARBOXYPEPTIDASE A"/>
    <property type="match status" value="1"/>
</dbReference>
<dbReference type="GO" id="GO:0000270">
    <property type="term" value="P:peptidoglycan metabolic process"/>
    <property type="evidence" value="ECO:0007669"/>
    <property type="project" value="TreeGrafter"/>
</dbReference>
<evidence type="ECO:0000256" key="2">
    <source>
        <dbReference type="ARBA" id="ARBA00022801"/>
    </source>
</evidence>
<gene>
    <name evidence="4" type="primary">dacB</name>
    <name evidence="4" type="ORF">FYJ87_08575</name>
</gene>
<dbReference type="EMBL" id="VSZI01000001">
    <property type="protein sequence ID" value="TYR20939.1"/>
    <property type="molecule type" value="Genomic_DNA"/>
</dbReference>
<dbReference type="RefSeq" id="WP_148812936.1">
    <property type="nucleotide sequence ID" value="NZ_VSZI01000001.1"/>
</dbReference>
<keyword evidence="4" id="KW-0645">Protease</keyword>
<protein>
    <submittedName>
        <fullName evidence="4">D-alanyl-D-alanine carboxypeptidase/D-alanyl-D-alanine-endopeptidase</fullName>
        <ecNumber evidence="4">3.4.16.4</ecNumber>
    </submittedName>
</protein>
<dbReference type="EC" id="3.4.16.4" evidence="4"/>
<keyword evidence="3" id="KW-1133">Transmembrane helix</keyword>
<keyword evidence="2 4" id="KW-0378">Hydrolase</keyword>
<dbReference type="SUPFAM" id="SSF56601">
    <property type="entry name" value="beta-lactamase/transpeptidase-like"/>
    <property type="match status" value="1"/>
</dbReference>
<dbReference type="GO" id="GO:0009002">
    <property type="term" value="F:serine-type D-Ala-D-Ala carboxypeptidase activity"/>
    <property type="evidence" value="ECO:0007669"/>
    <property type="project" value="UniProtKB-EC"/>
</dbReference>
<name>A0A5D4G061_9CORY</name>
<dbReference type="PRINTS" id="PR00922">
    <property type="entry name" value="DADACBPTASE3"/>
</dbReference>
<keyword evidence="4" id="KW-0121">Carboxypeptidase</keyword>
<dbReference type="GO" id="GO:0006508">
    <property type="term" value="P:proteolysis"/>
    <property type="evidence" value="ECO:0007669"/>
    <property type="project" value="InterPro"/>
</dbReference>
<evidence type="ECO:0000256" key="3">
    <source>
        <dbReference type="SAM" id="Phobius"/>
    </source>
</evidence>
<dbReference type="Proteomes" id="UP000324726">
    <property type="component" value="Unassembled WGS sequence"/>
</dbReference>
<comment type="caution">
    <text evidence="4">The sequence shown here is derived from an EMBL/GenBank/DDBJ whole genome shotgun (WGS) entry which is preliminary data.</text>
</comment>
<evidence type="ECO:0000256" key="1">
    <source>
        <dbReference type="ARBA" id="ARBA00006096"/>
    </source>
</evidence>
<keyword evidence="3" id="KW-0812">Transmembrane</keyword>
<organism evidence="4 5">
    <name type="scientific">Corynebacterium urealyticum</name>
    <dbReference type="NCBI Taxonomy" id="43771"/>
    <lineage>
        <taxon>Bacteria</taxon>
        <taxon>Bacillati</taxon>
        <taxon>Actinomycetota</taxon>
        <taxon>Actinomycetes</taxon>
        <taxon>Mycobacteriales</taxon>
        <taxon>Corynebacteriaceae</taxon>
        <taxon>Corynebacterium</taxon>
    </lineage>
</organism>
<dbReference type="PANTHER" id="PTHR30023">
    <property type="entry name" value="D-ALANYL-D-ALANINE CARBOXYPEPTIDASE"/>
    <property type="match status" value="1"/>
</dbReference>
<dbReference type="InterPro" id="IPR000667">
    <property type="entry name" value="Peptidase_S13"/>
</dbReference>
<comment type="similarity">
    <text evidence="1">Belongs to the peptidase S13 family.</text>
</comment>
<evidence type="ECO:0000313" key="4">
    <source>
        <dbReference type="EMBL" id="TYR20939.1"/>
    </source>
</evidence>
<dbReference type="Pfam" id="PF02113">
    <property type="entry name" value="Peptidase_S13"/>
    <property type="match status" value="2"/>
</dbReference>
<dbReference type="InterPro" id="IPR012338">
    <property type="entry name" value="Beta-lactam/transpept-like"/>
</dbReference>
<keyword evidence="3" id="KW-0472">Membrane</keyword>
<dbReference type="Gene3D" id="3.40.710.10">
    <property type="entry name" value="DD-peptidase/beta-lactamase superfamily"/>
    <property type="match status" value="2"/>
</dbReference>
<sequence length="458" mass="48490">MEAEKKSSFRRWLLAVVAFLVVAAAIIAGAVVLSQRPHYDVAPAALPRPDEPVMVEASPPATPVDLTEVKKAAKDRQLGRLSAEITDLETGEVIYANNEGKHLVPASSTKVYTTAAALLAKGPQDRLATSVVKGGPGELILVGEGDITLSRKPGSGFFTDAPAISELADQVRRALPAEELKKVTKITVDNSMREKSTFHKSWDLVEIGMGNVTFLDSVMIDAGRIIPTENYSARSNTPARDVAQALAEDMGLGEKLKNKKLKLEVSDEPVDPAHPTAEEPLGQVLSAPLSTRLRDMMLHSDNMLAEAIGREVAISQDLPGTFKGATEGVLKVLKDNGVDTEGAVLHDTSGMSEDNRLSAHNLNSALGSKKLHALQQDLPVAGAEGSLRNRYLAGSGAEDAAGWVRAKTGFLDGVNALAGTVVTKSGRPLSFAFLSNTPGDVGGGREALDRLAAAVYRL</sequence>